<evidence type="ECO:0000256" key="9">
    <source>
        <dbReference type="ARBA" id="ARBA00023237"/>
    </source>
</evidence>
<evidence type="ECO:0000259" key="11">
    <source>
        <dbReference type="Pfam" id="PF07715"/>
    </source>
</evidence>
<dbReference type="CDD" id="cd01347">
    <property type="entry name" value="ligand_gated_channel"/>
    <property type="match status" value="1"/>
</dbReference>
<evidence type="ECO:0000256" key="5">
    <source>
        <dbReference type="ARBA" id="ARBA00023004"/>
    </source>
</evidence>
<accession>A0A3B0YFZ2</accession>
<gene>
    <name evidence="12" type="ORF">MNBD_GAMMA15-2021</name>
</gene>
<comment type="subcellular location">
    <subcellularLocation>
        <location evidence="1">Cell outer membrane</location>
        <topology evidence="1">Multi-pass membrane protein</topology>
    </subcellularLocation>
</comment>
<organism evidence="12">
    <name type="scientific">hydrothermal vent metagenome</name>
    <dbReference type="NCBI Taxonomy" id="652676"/>
    <lineage>
        <taxon>unclassified sequences</taxon>
        <taxon>metagenomes</taxon>
        <taxon>ecological metagenomes</taxon>
    </lineage>
</organism>
<dbReference type="InterPro" id="IPR036942">
    <property type="entry name" value="Beta-barrel_TonB_sf"/>
</dbReference>
<protein>
    <submittedName>
        <fullName evidence="12">Outer membrane receptor proteins, mostly Fe transport</fullName>
    </submittedName>
</protein>
<evidence type="ECO:0000256" key="8">
    <source>
        <dbReference type="ARBA" id="ARBA00023136"/>
    </source>
</evidence>
<keyword evidence="7" id="KW-0798">TonB box</keyword>
<evidence type="ECO:0000259" key="10">
    <source>
        <dbReference type="Pfam" id="PF00593"/>
    </source>
</evidence>
<dbReference type="AlphaFoldDB" id="A0A3B0YFZ2"/>
<keyword evidence="5" id="KW-0408">Iron</keyword>
<feature type="domain" description="TonB-dependent receptor-like beta-barrel" evidence="10">
    <location>
        <begin position="252"/>
        <end position="670"/>
    </location>
</feature>
<keyword evidence="2" id="KW-0813">Transport</keyword>
<dbReference type="GO" id="GO:0006826">
    <property type="term" value="P:iron ion transport"/>
    <property type="evidence" value="ECO:0007669"/>
    <property type="project" value="UniProtKB-KW"/>
</dbReference>
<keyword evidence="9" id="KW-0998">Cell outer membrane</keyword>
<dbReference type="Gene3D" id="2.40.170.20">
    <property type="entry name" value="TonB-dependent receptor, beta-barrel domain"/>
    <property type="match status" value="1"/>
</dbReference>
<dbReference type="InterPro" id="IPR012910">
    <property type="entry name" value="Plug_dom"/>
</dbReference>
<sequence>MLRRFLIRSTLLGVVSVPMLHAEVGELFKADNNDVMTIVITPQWQPVDPQDLPMTIDVLSAEELDASGLNNTLELQNKIPGFSFKTNVVLGQPYLRGVGSDIISAGSDASVATFIDGVYMTRAIRSVLDFYDLEHVDVMKGPQGVQLGRNVVGGAISIVSRDPVPFFESRADVTAGSFNRRQLRGMVNIPIKDTDFSLRLSTVLNRRDGYYENTFLGGNLDNEDYSAVRGKLRYHPSENTDVVLSIEAAKDDSTRGFGFQPDPVQGVNGGILNGGTVPGDPRKLTQNLAASGFVDTGLASLRVNRVFENTELISISAYQYSDVGIVIDLDGTEADFSTNRPTETSMAVSQEFRLLSRKNYPFGWLLGVYYLYEDADQSIDVRFPLDNVRNHVVSNVKTDAYAAFGQVSRYFTKRWRGIAGVRYNRDTRKLDLLRTIDDPGGALGSPGTTTQLQNEDKTWDSLTPELALEYTPDDDSLVYAKISRGYKSGGFNTSAVQAAFDPEDLRAFETGFKVTDRKRRINLNAALFYYDYRDIQLLVPPVNAPVGTLPVVINAAEATIKGIDVSTRIQTTDALELSLGATFLDAAFDKFVSIDPNNPAADPNRSGGPLPQAPDVSINLGSRYHWRTGIGKFTARLGYRYQSAVYFNSFKDRAVKEASYGLLDASIAFESRKGRWYAELFGKNLTDELYARSKIRDDPLVGVMRFWGDPRTIGLRVGFRL</sequence>
<keyword evidence="8" id="KW-0472">Membrane</keyword>
<dbReference type="SUPFAM" id="SSF56935">
    <property type="entry name" value="Porins"/>
    <property type="match status" value="1"/>
</dbReference>
<dbReference type="PANTHER" id="PTHR32552">
    <property type="entry name" value="FERRICHROME IRON RECEPTOR-RELATED"/>
    <property type="match status" value="1"/>
</dbReference>
<evidence type="ECO:0000256" key="1">
    <source>
        <dbReference type="ARBA" id="ARBA00004571"/>
    </source>
</evidence>
<dbReference type="PROSITE" id="PS52016">
    <property type="entry name" value="TONB_DEPENDENT_REC_3"/>
    <property type="match status" value="1"/>
</dbReference>
<dbReference type="EMBL" id="UOFN01000036">
    <property type="protein sequence ID" value="VAW74567.1"/>
    <property type="molecule type" value="Genomic_DNA"/>
</dbReference>
<keyword evidence="3" id="KW-0410">Iron transport</keyword>
<evidence type="ECO:0000256" key="2">
    <source>
        <dbReference type="ARBA" id="ARBA00022448"/>
    </source>
</evidence>
<dbReference type="GO" id="GO:0009279">
    <property type="term" value="C:cell outer membrane"/>
    <property type="evidence" value="ECO:0007669"/>
    <property type="project" value="UniProtKB-SubCell"/>
</dbReference>
<keyword evidence="6" id="KW-0406">Ion transport</keyword>
<dbReference type="PANTHER" id="PTHR32552:SF81">
    <property type="entry name" value="TONB-DEPENDENT OUTER MEMBRANE RECEPTOR"/>
    <property type="match status" value="1"/>
</dbReference>
<evidence type="ECO:0000256" key="7">
    <source>
        <dbReference type="ARBA" id="ARBA00023077"/>
    </source>
</evidence>
<dbReference type="InterPro" id="IPR000531">
    <property type="entry name" value="Beta-barrel_TonB"/>
</dbReference>
<dbReference type="InterPro" id="IPR039426">
    <property type="entry name" value="TonB-dep_rcpt-like"/>
</dbReference>
<feature type="domain" description="TonB-dependent receptor plug" evidence="11">
    <location>
        <begin position="49"/>
        <end position="155"/>
    </location>
</feature>
<reference evidence="12" key="1">
    <citation type="submission" date="2018-06" db="EMBL/GenBank/DDBJ databases">
        <authorList>
            <person name="Zhirakovskaya E."/>
        </authorList>
    </citation>
    <scope>NUCLEOTIDE SEQUENCE</scope>
</reference>
<keyword evidence="12" id="KW-0675">Receptor</keyword>
<evidence type="ECO:0000313" key="12">
    <source>
        <dbReference type="EMBL" id="VAW74567.1"/>
    </source>
</evidence>
<evidence type="ECO:0000256" key="6">
    <source>
        <dbReference type="ARBA" id="ARBA00023065"/>
    </source>
</evidence>
<evidence type="ECO:0000256" key="3">
    <source>
        <dbReference type="ARBA" id="ARBA00022496"/>
    </source>
</evidence>
<dbReference type="Pfam" id="PF00593">
    <property type="entry name" value="TonB_dep_Rec_b-barrel"/>
    <property type="match status" value="1"/>
</dbReference>
<dbReference type="Pfam" id="PF07715">
    <property type="entry name" value="Plug"/>
    <property type="match status" value="1"/>
</dbReference>
<name>A0A3B0YFZ2_9ZZZZ</name>
<proteinExistence type="predicted"/>
<keyword evidence="4" id="KW-0812">Transmembrane</keyword>
<evidence type="ECO:0000256" key="4">
    <source>
        <dbReference type="ARBA" id="ARBA00022692"/>
    </source>
</evidence>